<evidence type="ECO:0000313" key="3">
    <source>
        <dbReference type="Proteomes" id="UP000006038"/>
    </source>
</evidence>
<reference evidence="2" key="2">
    <citation type="submission" date="2013-04" db="UniProtKB">
        <authorList>
            <consortium name="EnsemblPlants"/>
        </authorList>
    </citation>
    <scope>IDENTIFICATION</scope>
</reference>
<evidence type="ECO:0000256" key="1">
    <source>
        <dbReference type="SAM" id="Phobius"/>
    </source>
</evidence>
<dbReference type="Gramene" id="OB04G30430.1">
    <property type="protein sequence ID" value="OB04G30430.1"/>
    <property type="gene ID" value="OB04G30430"/>
</dbReference>
<dbReference type="AlphaFoldDB" id="J3M0W8"/>
<sequence>ALTFKYLFIVVISVVLAGVPPFLASRVLFVTSWRNRQDRSICILTSLGHAHCSYVASDSGSLLKS</sequence>
<dbReference type="EnsemblPlants" id="OB04G30430.1">
    <property type="protein sequence ID" value="OB04G30430.1"/>
    <property type="gene ID" value="OB04G30430"/>
</dbReference>
<dbReference type="Proteomes" id="UP000006038">
    <property type="component" value="Chromosome 4"/>
</dbReference>
<keyword evidence="1" id="KW-0472">Membrane</keyword>
<protein>
    <submittedName>
        <fullName evidence="2">Uncharacterized protein</fullName>
    </submittedName>
</protein>
<accession>J3M0W8</accession>
<reference evidence="2" key="1">
    <citation type="journal article" date="2013" name="Nat. Commun.">
        <title>Whole-genome sequencing of Oryza brachyantha reveals mechanisms underlying Oryza genome evolution.</title>
        <authorList>
            <person name="Chen J."/>
            <person name="Huang Q."/>
            <person name="Gao D."/>
            <person name="Wang J."/>
            <person name="Lang Y."/>
            <person name="Liu T."/>
            <person name="Li B."/>
            <person name="Bai Z."/>
            <person name="Luis Goicoechea J."/>
            <person name="Liang C."/>
            <person name="Chen C."/>
            <person name="Zhang W."/>
            <person name="Sun S."/>
            <person name="Liao Y."/>
            <person name="Zhang X."/>
            <person name="Yang L."/>
            <person name="Song C."/>
            <person name="Wang M."/>
            <person name="Shi J."/>
            <person name="Liu G."/>
            <person name="Liu J."/>
            <person name="Zhou H."/>
            <person name="Zhou W."/>
            <person name="Yu Q."/>
            <person name="An N."/>
            <person name="Chen Y."/>
            <person name="Cai Q."/>
            <person name="Wang B."/>
            <person name="Liu B."/>
            <person name="Min J."/>
            <person name="Huang Y."/>
            <person name="Wu H."/>
            <person name="Li Z."/>
            <person name="Zhang Y."/>
            <person name="Yin Y."/>
            <person name="Song W."/>
            <person name="Jiang J."/>
            <person name="Jackson S.A."/>
            <person name="Wing R.A."/>
            <person name="Wang J."/>
            <person name="Chen M."/>
        </authorList>
    </citation>
    <scope>NUCLEOTIDE SEQUENCE [LARGE SCALE GENOMIC DNA]</scope>
    <source>
        <strain evidence="2">cv. IRGC 101232</strain>
    </source>
</reference>
<feature type="transmembrane region" description="Helical" evidence="1">
    <location>
        <begin position="6"/>
        <end position="29"/>
    </location>
</feature>
<keyword evidence="1" id="KW-1133">Transmembrane helix</keyword>
<proteinExistence type="predicted"/>
<name>J3M0W8_ORYBR</name>
<keyword evidence="3" id="KW-1185">Reference proteome</keyword>
<keyword evidence="1" id="KW-0812">Transmembrane</keyword>
<organism evidence="2">
    <name type="scientific">Oryza brachyantha</name>
    <name type="common">malo sina</name>
    <dbReference type="NCBI Taxonomy" id="4533"/>
    <lineage>
        <taxon>Eukaryota</taxon>
        <taxon>Viridiplantae</taxon>
        <taxon>Streptophyta</taxon>
        <taxon>Embryophyta</taxon>
        <taxon>Tracheophyta</taxon>
        <taxon>Spermatophyta</taxon>
        <taxon>Magnoliopsida</taxon>
        <taxon>Liliopsida</taxon>
        <taxon>Poales</taxon>
        <taxon>Poaceae</taxon>
        <taxon>BOP clade</taxon>
        <taxon>Oryzoideae</taxon>
        <taxon>Oryzeae</taxon>
        <taxon>Oryzinae</taxon>
        <taxon>Oryza</taxon>
    </lineage>
</organism>
<evidence type="ECO:0000313" key="2">
    <source>
        <dbReference type="EnsemblPlants" id="OB04G30430.1"/>
    </source>
</evidence>
<dbReference type="HOGENOM" id="CLU_2856545_0_0_1"/>